<dbReference type="InterPro" id="IPR012132">
    <property type="entry name" value="GMC_OxRdtase"/>
</dbReference>
<evidence type="ECO:0000256" key="4">
    <source>
        <dbReference type="ARBA" id="ARBA00022827"/>
    </source>
</evidence>
<evidence type="ECO:0000313" key="10">
    <source>
        <dbReference type="Proteomes" id="UP000217141"/>
    </source>
</evidence>
<protein>
    <submittedName>
        <fullName evidence="9">Oxidoreductase</fullName>
    </submittedName>
</protein>
<dbReference type="GO" id="GO:0016614">
    <property type="term" value="F:oxidoreductase activity, acting on CH-OH group of donors"/>
    <property type="evidence" value="ECO:0007669"/>
    <property type="project" value="InterPro"/>
</dbReference>
<dbReference type="SUPFAM" id="SSF54373">
    <property type="entry name" value="FAD-linked reductases, C-terminal domain"/>
    <property type="match status" value="1"/>
</dbReference>
<organism evidence="9 10">
    <name type="scientific">Sphingobium xenophagum</name>
    <dbReference type="NCBI Taxonomy" id="121428"/>
    <lineage>
        <taxon>Bacteria</taxon>
        <taxon>Pseudomonadati</taxon>
        <taxon>Pseudomonadota</taxon>
        <taxon>Alphaproteobacteria</taxon>
        <taxon>Sphingomonadales</taxon>
        <taxon>Sphingomonadaceae</taxon>
        <taxon>Sphingobium</taxon>
    </lineage>
</organism>
<dbReference type="EMBL" id="CP022746">
    <property type="protein sequence ID" value="ASY46015.1"/>
    <property type="molecule type" value="Genomic_DNA"/>
</dbReference>
<evidence type="ECO:0000256" key="6">
    <source>
        <dbReference type="RuleBase" id="RU003968"/>
    </source>
</evidence>
<dbReference type="KEGG" id="shyd:CJD35_15950"/>
<dbReference type="PIRSF" id="PIRSF000137">
    <property type="entry name" value="Alcohol_oxidase"/>
    <property type="match status" value="1"/>
</dbReference>
<dbReference type="RefSeq" id="WP_086486353.1">
    <property type="nucleotide sequence ID" value="NZ_CP022746.1"/>
</dbReference>
<keyword evidence="3 6" id="KW-0285">Flavoprotein</keyword>
<dbReference type="PROSITE" id="PS00624">
    <property type="entry name" value="GMC_OXRED_2"/>
    <property type="match status" value="1"/>
</dbReference>
<gene>
    <name evidence="9" type="ORF">CJD35_15950</name>
</gene>
<evidence type="ECO:0000256" key="5">
    <source>
        <dbReference type="PIRSR" id="PIRSR000137-2"/>
    </source>
</evidence>
<evidence type="ECO:0000259" key="8">
    <source>
        <dbReference type="PROSITE" id="PS00624"/>
    </source>
</evidence>
<dbReference type="SUPFAM" id="SSF51905">
    <property type="entry name" value="FAD/NAD(P)-binding domain"/>
    <property type="match status" value="1"/>
</dbReference>
<dbReference type="GO" id="GO:0050660">
    <property type="term" value="F:flavin adenine dinucleotide binding"/>
    <property type="evidence" value="ECO:0007669"/>
    <property type="project" value="InterPro"/>
</dbReference>
<accession>A0A249MXS8</accession>
<evidence type="ECO:0000256" key="3">
    <source>
        <dbReference type="ARBA" id="ARBA00022630"/>
    </source>
</evidence>
<dbReference type="InterPro" id="IPR000172">
    <property type="entry name" value="GMC_OxRdtase_N"/>
</dbReference>
<dbReference type="InterPro" id="IPR036188">
    <property type="entry name" value="FAD/NAD-bd_sf"/>
</dbReference>
<name>A0A249MXS8_SPHXE</name>
<keyword evidence="4 5" id="KW-0274">FAD</keyword>
<evidence type="ECO:0000313" key="9">
    <source>
        <dbReference type="EMBL" id="ASY46015.1"/>
    </source>
</evidence>
<dbReference type="Gene3D" id="3.50.50.60">
    <property type="entry name" value="FAD/NAD(P)-binding domain"/>
    <property type="match status" value="1"/>
</dbReference>
<feature type="domain" description="Glucose-methanol-choline oxidoreductase N-terminal" evidence="7">
    <location>
        <begin position="82"/>
        <end position="105"/>
    </location>
</feature>
<dbReference type="Gene3D" id="3.30.560.10">
    <property type="entry name" value="Glucose Oxidase, domain 3"/>
    <property type="match status" value="1"/>
</dbReference>
<dbReference type="Pfam" id="PF05199">
    <property type="entry name" value="GMC_oxred_C"/>
    <property type="match status" value="1"/>
</dbReference>
<dbReference type="PROSITE" id="PS00623">
    <property type="entry name" value="GMC_OXRED_1"/>
    <property type="match status" value="1"/>
</dbReference>
<reference evidence="9 10" key="1">
    <citation type="submission" date="2017-08" db="EMBL/GenBank/DDBJ databases">
        <title>Whole Genome Sequence of Sphingobium hydrophobicum C1: Insights into Adaption to the Electronic-waste Contaminated Sediment.</title>
        <authorList>
            <person name="Song D."/>
            <person name="Chen X."/>
            <person name="Xu M."/>
        </authorList>
    </citation>
    <scope>NUCLEOTIDE SEQUENCE [LARGE SCALE GENOMIC DNA]</scope>
    <source>
        <strain evidence="9 10">C1</strain>
    </source>
</reference>
<dbReference type="PANTHER" id="PTHR11552">
    <property type="entry name" value="GLUCOSE-METHANOL-CHOLINE GMC OXIDOREDUCTASE"/>
    <property type="match status" value="1"/>
</dbReference>
<dbReference type="Proteomes" id="UP000217141">
    <property type="component" value="Chromosome II"/>
</dbReference>
<evidence type="ECO:0000259" key="7">
    <source>
        <dbReference type="PROSITE" id="PS00623"/>
    </source>
</evidence>
<dbReference type="Pfam" id="PF00732">
    <property type="entry name" value="GMC_oxred_N"/>
    <property type="match status" value="1"/>
</dbReference>
<feature type="binding site" evidence="5">
    <location>
        <begin position="92"/>
        <end position="95"/>
    </location>
    <ligand>
        <name>FAD</name>
        <dbReference type="ChEBI" id="CHEBI:57692"/>
    </ligand>
</feature>
<dbReference type="AlphaFoldDB" id="A0A249MXS8"/>
<sequence>MSADCYDYIIVGAGSSGCVLANRLSADPTVKVLLVEAGPDDSSPLIAMPRGIGKLLAPGNPHVWDYAVSPGGNAPQEIWLKGRAVGGSSSVNGMVYVRGAPADYDGWEAAGCIGWGWQNMGRHFVSLEDHALGAKAGRGAGGPLKVSVHPSGDPLCEAFLTAAEQAGTQRVDDVNDMPAVTQGGMGYQPTSTYRGKRFSASRAFLKPVRGRPNLDVLPQTDALRILFDGQRAGAILLRNKDGVREAAARREIILSAGAVQSPKLLQLSGIGPRALLESLGIPIVVDAPGVGANLREHRYLGFNYRVRGNSLNQKLSGVRLILSALRYAFGSKGPLTHAAHEVGGFVKTDATLDRPDAQVGMGLYSFHTDDKGAVALDPYPGMTVIAYYMRPDSPGHVRISSADPDVPPVIDANHLATEADRSHFVALFRWLRRLAQQPALKDWIVEETGKTVGMEADEDILANAMALGGTSFHICGTCRMGADETSVVDPQLRVRGVTGLRVVDTSIMPTIVSGNTNAPAMAIALNAADMILRPRQETMQ</sequence>
<feature type="domain" description="Glucose-methanol-choline oxidoreductase N-terminal" evidence="8">
    <location>
        <begin position="257"/>
        <end position="271"/>
    </location>
</feature>
<comment type="cofactor">
    <cofactor evidence="1 5">
        <name>FAD</name>
        <dbReference type="ChEBI" id="CHEBI:57692"/>
    </cofactor>
</comment>
<comment type="similarity">
    <text evidence="2 6">Belongs to the GMC oxidoreductase family.</text>
</comment>
<proteinExistence type="inferred from homology"/>
<dbReference type="InterPro" id="IPR007867">
    <property type="entry name" value="GMC_OxRtase_C"/>
</dbReference>
<evidence type="ECO:0000256" key="1">
    <source>
        <dbReference type="ARBA" id="ARBA00001974"/>
    </source>
</evidence>
<dbReference type="PANTHER" id="PTHR11552:SF147">
    <property type="entry name" value="CHOLINE DEHYDROGENASE, MITOCHONDRIAL"/>
    <property type="match status" value="1"/>
</dbReference>
<evidence type="ECO:0000256" key="2">
    <source>
        <dbReference type="ARBA" id="ARBA00010790"/>
    </source>
</evidence>